<feature type="compositionally biased region" description="Polar residues" evidence="7">
    <location>
        <begin position="245"/>
        <end position="255"/>
    </location>
</feature>
<name>A0AAD4PAU7_PERFH</name>
<keyword evidence="10" id="KW-1185">Reference proteome</keyword>
<dbReference type="PANTHER" id="PTHR31190:SF473">
    <property type="entry name" value="OS05G0437100 PROTEIN"/>
    <property type="match status" value="1"/>
</dbReference>
<dbReference type="GO" id="GO:0003700">
    <property type="term" value="F:DNA-binding transcription factor activity"/>
    <property type="evidence" value="ECO:0007669"/>
    <property type="project" value="InterPro"/>
</dbReference>
<dbReference type="AlphaFoldDB" id="A0AAD4PAU7"/>
<evidence type="ECO:0000256" key="1">
    <source>
        <dbReference type="ARBA" id="ARBA00004123"/>
    </source>
</evidence>
<evidence type="ECO:0000256" key="3">
    <source>
        <dbReference type="ARBA" id="ARBA00023015"/>
    </source>
</evidence>
<protein>
    <submittedName>
        <fullName evidence="9">Integrase-type DNA-binding superfamily protein</fullName>
    </submittedName>
</protein>
<evidence type="ECO:0000313" key="9">
    <source>
        <dbReference type="EMBL" id="KAH6832315.1"/>
    </source>
</evidence>
<dbReference type="InterPro" id="IPR001471">
    <property type="entry name" value="AP2/ERF_dom"/>
</dbReference>
<comment type="subcellular location">
    <subcellularLocation>
        <location evidence="1">Nucleus</location>
    </subcellularLocation>
</comment>
<dbReference type="Gene3D" id="3.30.730.10">
    <property type="entry name" value="AP2/ERF domain"/>
    <property type="match status" value="1"/>
</dbReference>
<dbReference type="Pfam" id="PF00847">
    <property type="entry name" value="AP2"/>
    <property type="match status" value="1"/>
</dbReference>
<dbReference type="GO" id="GO:0009873">
    <property type="term" value="P:ethylene-activated signaling pathway"/>
    <property type="evidence" value="ECO:0007669"/>
    <property type="project" value="InterPro"/>
</dbReference>
<keyword evidence="3" id="KW-0805">Transcription regulation</keyword>
<dbReference type="PROSITE" id="PS51032">
    <property type="entry name" value="AP2_ERF"/>
    <property type="match status" value="1"/>
</dbReference>
<evidence type="ECO:0000256" key="2">
    <source>
        <dbReference type="ARBA" id="ARBA00022821"/>
    </source>
</evidence>
<dbReference type="InterPro" id="IPR016177">
    <property type="entry name" value="DNA-bd_dom_sf"/>
</dbReference>
<keyword evidence="4 9" id="KW-0238">DNA-binding</keyword>
<proteinExistence type="predicted"/>
<evidence type="ECO:0000259" key="8">
    <source>
        <dbReference type="PROSITE" id="PS51032"/>
    </source>
</evidence>
<evidence type="ECO:0000256" key="5">
    <source>
        <dbReference type="ARBA" id="ARBA00023163"/>
    </source>
</evidence>
<sequence length="255" mass="26928">MSSSLLNLPPDFAGGEAGGTSIIASTAAIYSYSPTFSNNQENYTQDSSSSSPRISRRYRGVRQRPWGKWAAEIRDPYKAARVWLGTFDTAEDAARAYDEAALHFRGSKAKLNFPENVRLLHSTSSSSSAAASPPPSVFHHDIRSPPARIAAVSTPAEPIVHSRVQFPEPSGIVMSLDDMQRQAAGGSGGYFGGLVPFTAGFSGGFQSYPPPVAPYPTLFPAAQPPGADTQVEESPGSGGGVEFSWTDSGHQSSSG</sequence>
<dbReference type="EMBL" id="SDAM02000072">
    <property type="protein sequence ID" value="KAH6832315.1"/>
    <property type="molecule type" value="Genomic_DNA"/>
</dbReference>
<dbReference type="GO" id="GO:0006952">
    <property type="term" value="P:defense response"/>
    <property type="evidence" value="ECO:0007669"/>
    <property type="project" value="UniProtKB-KW"/>
</dbReference>
<dbReference type="GO" id="GO:0005634">
    <property type="term" value="C:nucleus"/>
    <property type="evidence" value="ECO:0007669"/>
    <property type="project" value="UniProtKB-SubCell"/>
</dbReference>
<evidence type="ECO:0000256" key="4">
    <source>
        <dbReference type="ARBA" id="ARBA00023125"/>
    </source>
</evidence>
<comment type="caution">
    <text evidence="9">The sequence shown here is derived from an EMBL/GenBank/DDBJ whole genome shotgun (WGS) entry which is preliminary data.</text>
</comment>
<keyword evidence="5" id="KW-0804">Transcription</keyword>
<dbReference type="SUPFAM" id="SSF54171">
    <property type="entry name" value="DNA-binding domain"/>
    <property type="match status" value="1"/>
</dbReference>
<dbReference type="PANTHER" id="PTHR31190">
    <property type="entry name" value="DNA-BINDING DOMAIN"/>
    <property type="match status" value="1"/>
</dbReference>
<keyword evidence="2" id="KW-0611">Plant defense</keyword>
<dbReference type="InterPro" id="IPR036955">
    <property type="entry name" value="AP2/ERF_dom_sf"/>
</dbReference>
<dbReference type="CDD" id="cd00018">
    <property type="entry name" value="AP2"/>
    <property type="match status" value="1"/>
</dbReference>
<feature type="domain" description="AP2/ERF" evidence="8">
    <location>
        <begin position="57"/>
        <end position="114"/>
    </location>
</feature>
<organism evidence="9 10">
    <name type="scientific">Perilla frutescens var. hirtella</name>
    <name type="common">Perilla citriodora</name>
    <name type="synonym">Perilla setoyensis</name>
    <dbReference type="NCBI Taxonomy" id="608512"/>
    <lineage>
        <taxon>Eukaryota</taxon>
        <taxon>Viridiplantae</taxon>
        <taxon>Streptophyta</taxon>
        <taxon>Embryophyta</taxon>
        <taxon>Tracheophyta</taxon>
        <taxon>Spermatophyta</taxon>
        <taxon>Magnoliopsida</taxon>
        <taxon>eudicotyledons</taxon>
        <taxon>Gunneridae</taxon>
        <taxon>Pentapetalae</taxon>
        <taxon>asterids</taxon>
        <taxon>lamiids</taxon>
        <taxon>Lamiales</taxon>
        <taxon>Lamiaceae</taxon>
        <taxon>Nepetoideae</taxon>
        <taxon>Elsholtzieae</taxon>
        <taxon>Perilla</taxon>
    </lineage>
</organism>
<dbReference type="SMART" id="SM00380">
    <property type="entry name" value="AP2"/>
    <property type="match status" value="1"/>
</dbReference>
<dbReference type="FunFam" id="3.30.730.10:FF:000001">
    <property type="entry name" value="Ethylene-responsive transcription factor 2"/>
    <property type="match status" value="1"/>
</dbReference>
<reference evidence="9 10" key="1">
    <citation type="journal article" date="2021" name="Nat. Commun.">
        <title>Incipient diploidization of the medicinal plant Perilla within 10,000 years.</title>
        <authorList>
            <person name="Zhang Y."/>
            <person name="Shen Q."/>
            <person name="Leng L."/>
            <person name="Zhang D."/>
            <person name="Chen S."/>
            <person name="Shi Y."/>
            <person name="Ning Z."/>
            <person name="Chen S."/>
        </authorList>
    </citation>
    <scope>NUCLEOTIDE SEQUENCE [LARGE SCALE GENOMIC DNA]</scope>
    <source>
        <strain evidence="10">cv. PC099</strain>
    </source>
</reference>
<dbReference type="Proteomes" id="UP001190926">
    <property type="component" value="Unassembled WGS sequence"/>
</dbReference>
<feature type="region of interest" description="Disordered" evidence="7">
    <location>
        <begin position="218"/>
        <end position="255"/>
    </location>
</feature>
<gene>
    <name evidence="9" type="ORF">C2S53_007413</name>
</gene>
<dbReference type="InterPro" id="IPR044808">
    <property type="entry name" value="ERF_plant"/>
</dbReference>
<dbReference type="GO" id="GO:0003677">
    <property type="term" value="F:DNA binding"/>
    <property type="evidence" value="ECO:0007669"/>
    <property type="project" value="UniProtKB-KW"/>
</dbReference>
<keyword evidence="6" id="KW-0539">Nucleus</keyword>
<accession>A0AAD4PAU7</accession>
<evidence type="ECO:0000313" key="10">
    <source>
        <dbReference type="Proteomes" id="UP001190926"/>
    </source>
</evidence>
<dbReference type="PRINTS" id="PR00367">
    <property type="entry name" value="ETHRSPELEMNT"/>
</dbReference>
<evidence type="ECO:0000256" key="7">
    <source>
        <dbReference type="SAM" id="MobiDB-lite"/>
    </source>
</evidence>
<evidence type="ECO:0000256" key="6">
    <source>
        <dbReference type="ARBA" id="ARBA00023242"/>
    </source>
</evidence>